<sequence>MRLGIDLDGVVADFNAGWIKLHRDEFGSDLHPEMVTTWDGLHQLGGFADMNAFWAWARGNDDRPSIFRHLEVYPDALDTLHRLDRAGHDIVIVTTKPVWARQDTLRWLADNELPTSEVHMTFTKHEVACDVYLDDSPEVVPSLVRHRPEATVCRFIRPWNHPVEGATDVTSWADFHQVVTERSS</sequence>
<dbReference type="Pfam" id="PF06941">
    <property type="entry name" value="NT5C"/>
    <property type="match status" value="1"/>
</dbReference>
<evidence type="ECO:0000256" key="2">
    <source>
        <dbReference type="PIRSR" id="PIRSR610708-1"/>
    </source>
</evidence>
<dbReference type="RefSeq" id="WP_133868111.1">
    <property type="nucleotide sequence ID" value="NZ_SOAU01000001.1"/>
</dbReference>
<dbReference type="OrthoDB" id="5242740at2"/>
<dbReference type="GO" id="GO:0009264">
    <property type="term" value="P:deoxyribonucleotide catabolic process"/>
    <property type="evidence" value="ECO:0007669"/>
    <property type="project" value="InterPro"/>
</dbReference>
<dbReference type="InterPro" id="IPR036412">
    <property type="entry name" value="HAD-like_sf"/>
</dbReference>
<dbReference type="GO" id="GO:0008253">
    <property type="term" value="F:5'-nucleotidase activity"/>
    <property type="evidence" value="ECO:0007669"/>
    <property type="project" value="InterPro"/>
</dbReference>
<dbReference type="InterPro" id="IPR010708">
    <property type="entry name" value="5'(3')-deoxyribonucleotidase"/>
</dbReference>
<keyword evidence="4" id="KW-1185">Reference proteome</keyword>
<name>A0A4R7HZI4_9ACTN</name>
<gene>
    <name evidence="3" type="ORF">BDK89_1252</name>
</gene>
<organism evidence="3 4">
    <name type="scientific">Ilumatobacter fluminis</name>
    <dbReference type="NCBI Taxonomy" id="467091"/>
    <lineage>
        <taxon>Bacteria</taxon>
        <taxon>Bacillati</taxon>
        <taxon>Actinomycetota</taxon>
        <taxon>Acidimicrobiia</taxon>
        <taxon>Acidimicrobiales</taxon>
        <taxon>Ilumatobacteraceae</taxon>
        <taxon>Ilumatobacter</taxon>
    </lineage>
</organism>
<protein>
    <submittedName>
        <fullName evidence="3">5'(3')-deoxyribonucleotidase</fullName>
    </submittedName>
</protein>
<dbReference type="InterPro" id="IPR023214">
    <property type="entry name" value="HAD_sf"/>
</dbReference>
<evidence type="ECO:0000256" key="1">
    <source>
        <dbReference type="ARBA" id="ARBA00009589"/>
    </source>
</evidence>
<evidence type="ECO:0000313" key="3">
    <source>
        <dbReference type="EMBL" id="TDT15676.1"/>
    </source>
</evidence>
<proteinExistence type="inferred from homology"/>
<comment type="caution">
    <text evidence="3">The sequence shown here is derived from an EMBL/GenBank/DDBJ whole genome shotgun (WGS) entry which is preliminary data.</text>
</comment>
<reference evidence="3 4" key="1">
    <citation type="submission" date="2019-03" db="EMBL/GenBank/DDBJ databases">
        <title>Sequencing the genomes of 1000 actinobacteria strains.</title>
        <authorList>
            <person name="Klenk H.-P."/>
        </authorList>
    </citation>
    <scope>NUCLEOTIDE SEQUENCE [LARGE SCALE GENOMIC DNA]</scope>
    <source>
        <strain evidence="3 4">DSM 18936</strain>
    </source>
</reference>
<dbReference type="Gene3D" id="3.40.50.1000">
    <property type="entry name" value="HAD superfamily/HAD-like"/>
    <property type="match status" value="1"/>
</dbReference>
<feature type="active site" description="Nucleophile" evidence="2">
    <location>
        <position position="6"/>
    </location>
</feature>
<dbReference type="Proteomes" id="UP000294558">
    <property type="component" value="Unassembled WGS sequence"/>
</dbReference>
<accession>A0A4R7HZI4</accession>
<dbReference type="SUPFAM" id="SSF56784">
    <property type="entry name" value="HAD-like"/>
    <property type="match status" value="1"/>
</dbReference>
<dbReference type="EMBL" id="SOAU01000001">
    <property type="protein sequence ID" value="TDT15676.1"/>
    <property type="molecule type" value="Genomic_DNA"/>
</dbReference>
<evidence type="ECO:0000313" key="4">
    <source>
        <dbReference type="Proteomes" id="UP000294558"/>
    </source>
</evidence>
<comment type="similarity">
    <text evidence="1">Belongs to the 5'(3')-deoxyribonucleotidase family.</text>
</comment>
<dbReference type="AlphaFoldDB" id="A0A4R7HZI4"/>
<feature type="active site" description="Proton donor" evidence="2">
    <location>
        <position position="8"/>
    </location>
</feature>